<dbReference type="PROSITE" id="PS01186">
    <property type="entry name" value="EGF_2"/>
    <property type="match status" value="9"/>
</dbReference>
<dbReference type="InterPro" id="IPR000742">
    <property type="entry name" value="EGF"/>
</dbReference>
<evidence type="ECO:0000256" key="14">
    <source>
        <dbReference type="PROSITE-ProRule" id="PRU00076"/>
    </source>
</evidence>
<dbReference type="GO" id="GO:0005576">
    <property type="term" value="C:extracellular region"/>
    <property type="evidence" value="ECO:0007669"/>
    <property type="project" value="UniProtKB-SubCell"/>
</dbReference>
<feature type="disulfide bond" evidence="14">
    <location>
        <begin position="754"/>
        <end position="764"/>
    </location>
</feature>
<keyword evidence="5" id="KW-0254">Endocytosis</keyword>
<evidence type="ECO:0000256" key="8">
    <source>
        <dbReference type="ARBA" id="ARBA00022737"/>
    </source>
</evidence>
<reference evidence="18" key="2">
    <citation type="submission" date="2020-11" db="EMBL/GenBank/DDBJ databases">
        <authorList>
            <person name="McCartney M.A."/>
            <person name="Auch B."/>
            <person name="Kono T."/>
            <person name="Mallez S."/>
            <person name="Becker A."/>
            <person name="Gohl D.M."/>
            <person name="Silverstein K.A.T."/>
            <person name="Koren S."/>
            <person name="Bechman K.B."/>
            <person name="Herman A."/>
            <person name="Abrahante J.E."/>
            <person name="Garbe J."/>
        </authorList>
    </citation>
    <scope>NUCLEOTIDE SEQUENCE</scope>
    <source>
        <strain evidence="18">Duluth1</strain>
        <tissue evidence="18">Whole animal</tissue>
    </source>
</reference>
<comment type="subcellular location">
    <subcellularLocation>
        <location evidence="1">Membrane</location>
        <topology evidence="1">Single-pass type I membrane protein</topology>
    </subcellularLocation>
    <subcellularLocation>
        <location evidence="2">Secreted</location>
    </subcellularLocation>
</comment>
<evidence type="ECO:0000313" key="18">
    <source>
        <dbReference type="EMBL" id="KAH3861667.1"/>
    </source>
</evidence>
<dbReference type="PROSITE" id="PS51233">
    <property type="entry name" value="VWFD"/>
    <property type="match status" value="1"/>
</dbReference>
<evidence type="ECO:0000256" key="15">
    <source>
        <dbReference type="SAM" id="Phobius"/>
    </source>
</evidence>
<evidence type="ECO:0000256" key="1">
    <source>
        <dbReference type="ARBA" id="ARBA00004479"/>
    </source>
</evidence>
<feature type="domain" description="EGF-like" evidence="16">
    <location>
        <begin position="750"/>
        <end position="789"/>
    </location>
</feature>
<dbReference type="EMBL" id="JAIWYP010000002">
    <property type="protein sequence ID" value="KAH3861667.1"/>
    <property type="molecule type" value="Genomic_DNA"/>
</dbReference>
<keyword evidence="8" id="KW-0677">Repeat</keyword>
<reference evidence="18" key="1">
    <citation type="journal article" date="2019" name="bioRxiv">
        <title>The Genome of the Zebra Mussel, Dreissena polymorpha: A Resource for Invasive Species Research.</title>
        <authorList>
            <person name="McCartney M.A."/>
            <person name="Auch B."/>
            <person name="Kono T."/>
            <person name="Mallez S."/>
            <person name="Zhang Y."/>
            <person name="Obille A."/>
            <person name="Becker A."/>
            <person name="Abrahante J.E."/>
            <person name="Garbe J."/>
            <person name="Badalamenti J.P."/>
            <person name="Herman A."/>
            <person name="Mangelson H."/>
            <person name="Liachko I."/>
            <person name="Sullivan S."/>
            <person name="Sone E.D."/>
            <person name="Koren S."/>
            <person name="Silverstein K.A.T."/>
            <person name="Beckman K.B."/>
            <person name="Gohl D.M."/>
        </authorList>
    </citation>
    <scope>NUCLEOTIDE SEQUENCE</scope>
    <source>
        <strain evidence="18">Duluth1</strain>
        <tissue evidence="18">Whole animal</tissue>
    </source>
</reference>
<dbReference type="PROSITE" id="PS01187">
    <property type="entry name" value="EGF_CA"/>
    <property type="match status" value="5"/>
</dbReference>
<dbReference type="PANTHER" id="PTHR24040">
    <property type="entry name" value="LAMININ G-LIKE DOMAIN-CONTAINING PROTEIN"/>
    <property type="match status" value="1"/>
</dbReference>
<dbReference type="InterPro" id="IPR001846">
    <property type="entry name" value="VWF_type-D"/>
</dbReference>
<keyword evidence="7" id="KW-0732">Signal</keyword>
<evidence type="ECO:0000256" key="4">
    <source>
        <dbReference type="ARBA" id="ARBA00022536"/>
    </source>
</evidence>
<comment type="caution">
    <text evidence="18">The sequence shown here is derived from an EMBL/GenBank/DDBJ whole genome shotgun (WGS) entry which is preliminary data.</text>
</comment>
<evidence type="ECO:0000256" key="10">
    <source>
        <dbReference type="ARBA" id="ARBA00023136"/>
    </source>
</evidence>
<dbReference type="GO" id="GO:0006897">
    <property type="term" value="P:endocytosis"/>
    <property type="evidence" value="ECO:0007669"/>
    <property type="project" value="UniProtKB-KW"/>
</dbReference>
<evidence type="ECO:0000256" key="9">
    <source>
        <dbReference type="ARBA" id="ARBA00022989"/>
    </source>
</evidence>
<feature type="domain" description="EGF-like" evidence="16">
    <location>
        <begin position="461"/>
        <end position="501"/>
    </location>
</feature>
<dbReference type="CDD" id="cd00054">
    <property type="entry name" value="EGF_CA"/>
    <property type="match status" value="3"/>
</dbReference>
<keyword evidence="11 14" id="KW-1015">Disulfide bond</keyword>
<keyword evidence="12" id="KW-0675">Receptor</keyword>
<keyword evidence="10 15" id="KW-0472">Membrane</keyword>
<evidence type="ECO:0000259" key="17">
    <source>
        <dbReference type="PROSITE" id="PS51233"/>
    </source>
</evidence>
<feature type="domain" description="EGF-like" evidence="16">
    <location>
        <begin position="927"/>
        <end position="966"/>
    </location>
</feature>
<evidence type="ECO:0000313" key="19">
    <source>
        <dbReference type="Proteomes" id="UP000828390"/>
    </source>
</evidence>
<feature type="domain" description="EGF-like" evidence="16">
    <location>
        <begin position="414"/>
        <end position="460"/>
    </location>
</feature>
<feature type="domain" description="EGF-like" evidence="16">
    <location>
        <begin position="707"/>
        <end position="749"/>
    </location>
</feature>
<dbReference type="GO" id="GO:0016020">
    <property type="term" value="C:membrane"/>
    <property type="evidence" value="ECO:0007669"/>
    <property type="project" value="UniProtKB-SubCell"/>
</dbReference>
<dbReference type="Proteomes" id="UP000828390">
    <property type="component" value="Unassembled WGS sequence"/>
</dbReference>
<dbReference type="InterPro" id="IPR018097">
    <property type="entry name" value="EGF_Ca-bd_CS"/>
</dbReference>
<evidence type="ECO:0000259" key="16">
    <source>
        <dbReference type="PROSITE" id="PS50026"/>
    </source>
</evidence>
<feature type="domain" description="EGF-like" evidence="16">
    <location>
        <begin position="667"/>
        <end position="706"/>
    </location>
</feature>
<feature type="domain" description="VWFD" evidence="17">
    <location>
        <begin position="1"/>
        <end position="210"/>
    </location>
</feature>
<evidence type="ECO:0000256" key="13">
    <source>
        <dbReference type="ARBA" id="ARBA00023180"/>
    </source>
</evidence>
<keyword evidence="3" id="KW-0964">Secreted</keyword>
<feature type="transmembrane region" description="Helical" evidence="15">
    <location>
        <begin position="1396"/>
        <end position="1422"/>
    </location>
</feature>
<feature type="non-terminal residue" evidence="18">
    <location>
        <position position="1"/>
    </location>
</feature>
<dbReference type="InterPro" id="IPR001881">
    <property type="entry name" value="EGF-like_Ca-bd_dom"/>
</dbReference>
<protein>
    <submittedName>
        <fullName evidence="18">Uncharacterized protein</fullName>
    </submittedName>
</protein>
<dbReference type="FunFam" id="2.10.25.10:FF:000005">
    <property type="entry name" value="Fibrillin 2"/>
    <property type="match status" value="2"/>
</dbReference>
<dbReference type="Gene3D" id="2.10.25.10">
    <property type="entry name" value="Laminin"/>
    <property type="match status" value="13"/>
</dbReference>
<feature type="domain" description="EGF-like" evidence="16">
    <location>
        <begin position="586"/>
        <end position="624"/>
    </location>
</feature>
<dbReference type="SMART" id="SM00181">
    <property type="entry name" value="EGF"/>
    <property type="match status" value="15"/>
</dbReference>
<dbReference type="InterPro" id="IPR049883">
    <property type="entry name" value="NOTCH1_EGF-like"/>
</dbReference>
<organism evidence="18 19">
    <name type="scientific">Dreissena polymorpha</name>
    <name type="common">Zebra mussel</name>
    <name type="synonym">Mytilus polymorpha</name>
    <dbReference type="NCBI Taxonomy" id="45954"/>
    <lineage>
        <taxon>Eukaryota</taxon>
        <taxon>Metazoa</taxon>
        <taxon>Spiralia</taxon>
        <taxon>Lophotrochozoa</taxon>
        <taxon>Mollusca</taxon>
        <taxon>Bivalvia</taxon>
        <taxon>Autobranchia</taxon>
        <taxon>Heteroconchia</taxon>
        <taxon>Euheterodonta</taxon>
        <taxon>Imparidentia</taxon>
        <taxon>Neoheterodontei</taxon>
        <taxon>Myida</taxon>
        <taxon>Dreissenoidea</taxon>
        <taxon>Dreissenidae</taxon>
        <taxon>Dreissena</taxon>
    </lineage>
</organism>
<evidence type="ECO:0000256" key="7">
    <source>
        <dbReference type="ARBA" id="ARBA00022729"/>
    </source>
</evidence>
<evidence type="ECO:0000256" key="6">
    <source>
        <dbReference type="ARBA" id="ARBA00022692"/>
    </source>
</evidence>
<dbReference type="PROSITE" id="PS00010">
    <property type="entry name" value="ASX_HYDROXYL"/>
    <property type="match status" value="8"/>
</dbReference>
<name>A0A9D4LMT8_DREPO</name>
<dbReference type="SUPFAM" id="SSF57184">
    <property type="entry name" value="Growth factor receptor domain"/>
    <property type="match status" value="3"/>
</dbReference>
<keyword evidence="9 15" id="KW-1133">Transmembrane helix</keyword>
<evidence type="ECO:0000256" key="5">
    <source>
        <dbReference type="ARBA" id="ARBA00022583"/>
    </source>
</evidence>
<dbReference type="Pfam" id="PF07645">
    <property type="entry name" value="EGF_CA"/>
    <property type="match status" value="9"/>
</dbReference>
<proteinExistence type="predicted"/>
<evidence type="ECO:0000256" key="3">
    <source>
        <dbReference type="ARBA" id="ARBA00022525"/>
    </source>
</evidence>
<accession>A0A9D4LMT8</accession>
<sequence>FCYGDPHIRTLDQRDYTFNGLGEYILFQIYDINASRHVFQLQGRTEVVTSATNSSNRLNATVFAAFAAEDKIHGGYFHVEINLKKDGFIIYSDTFNKAVDCSLQFLSSTQPIMYSNVAIQKNSNTSMDISLTNGITVNVKLSEGLLDLSMTIPPVYKLSMYRSTGLYGNNDGDSNNEFNLPDGTVLPNNMTDRMIHNYAEQWNVTSQTRLFHYSTGKPISATADPTFYPIFLDEIPKSNLTEAMKVCGGEASNIPCLFDFIATLNAKLAANTNAATKESEFIALKAGNTATSAQFVNPVRYLSATVNETVIISYKASDPDSDNITLFFEGPTRKNKTGFQNVSDSYTWTPLNTTPVNISVFARDDLSQSSVQFLSVLICSGCSGNGVCNFDHEVAREVTCKCNIGWGGPACNVDINGCEGNPCPIGSKCIDITPQQQQSVQTGYRCSCQQGYINEGSKCLDIDECQRTPSPCAQICTNTEGSYTCSCRSGYAYDAGDKTCNDLDECRTGLTGCQQKCINLPGSYRCDCQANHTLQADGRTCKQDVTLEQLCIAKKCQHGCQGSQADVKCFCNTGFSLASDSISCNDINECDKNPCSQKCSNLDGAFLCSCYDGFKLSTDKISCEPCREGTWGTNCSNACICIHAVSCDSVKGCVCQAGWYGTQCNMNVNECVRNPCTAVQTCVDTDGSYTCDCVDGFQKLDNETCENINECILGGNNKCDPDRSTCIDLSPGYSCSCSKGYIANGDKCDDIDECATKHDCEHTCINVVGNYNCKCFVGYILQDNRRTCIASSDRCAGHQNGLNFTSCTTMNFHGCMLNDSGDAVCFCRKGFDNSGNGCIDTDECAGNGGRGVCKVKCLNLPGSFLCSCNNGERLLSDGISCEACNTTDTWGSSCENKCSCGQGALYCDSIDGCQCRTGWNGTKCDVDINECLTNPCGNNQNCMNTFGSYYCECNTGYHRNVSNKCEDVDECSSPTKNYCSQRCDNNMGSYTCACRQGFQFAPGSNRECININECNGAHGCEHGCLDNEGNYQCYCRQGFRLESDNKSCRKDETQVDPCSTFNTTCGYGCVTVNGSPRCFCPANFKLNPEDNSTCLELNNKLWVKLVLSLPYDVKLQSNTSVEFKNNASDLSSGLKRAYSNLPGVVDIGIFAILPEFVVLHTVLFNKDNITDTDVTALASLLRFIRYDQGYIAIYQTNTSIVQEPSIANTLSGPFRIVTCLVCSHTCLLLNVTRDTYLCESLPDFNMSARIEIQMQKIYIPAYGSKTSRGYSALRAAVVSSFISLFGSLPGEGAMSQGRQMQVRTHILFNSTVTSAQKTDIASRLVALETQKCVFLDDECVLLVGQSRIIGTDGPIIAVCQTCKADQECRLGIRDRYDCVPLTQVTPTSKSIENFDLLLGLGLGVPLFILSVFLLFVCFLFCLRRRRQSWTRQSLSSENSDPYNVRPAFGSVSSELSGRNNASGPFSRRYKENWEAFPEEDENISYYRDPLLIPAPYIPIYPSLAGAVIEPNEPVDEPVRSNFSWDILYDNNFQPNNAFRIERPVVETKPADVFRDSRRQTYE</sequence>
<dbReference type="InterPro" id="IPR009030">
    <property type="entry name" value="Growth_fac_rcpt_cys_sf"/>
</dbReference>
<keyword evidence="13" id="KW-0325">Glycoprotein</keyword>
<dbReference type="GO" id="GO:0005509">
    <property type="term" value="F:calcium ion binding"/>
    <property type="evidence" value="ECO:0007669"/>
    <property type="project" value="InterPro"/>
</dbReference>
<dbReference type="SUPFAM" id="SSF57196">
    <property type="entry name" value="EGF/Laminin"/>
    <property type="match status" value="5"/>
</dbReference>
<dbReference type="PANTHER" id="PTHR24040:SF13">
    <property type="entry name" value="FIBROPELLIN-1"/>
    <property type="match status" value="1"/>
</dbReference>
<keyword evidence="19" id="KW-1185">Reference proteome</keyword>
<dbReference type="PROSITE" id="PS00022">
    <property type="entry name" value="EGF_1"/>
    <property type="match status" value="1"/>
</dbReference>
<dbReference type="InterPro" id="IPR051145">
    <property type="entry name" value="GAS-SHBG-PROS"/>
</dbReference>
<dbReference type="InterPro" id="IPR000152">
    <property type="entry name" value="EGF-type_Asp/Asn_hydroxyl_site"/>
</dbReference>
<dbReference type="PROSITE" id="PS50026">
    <property type="entry name" value="EGF_3"/>
    <property type="match status" value="7"/>
</dbReference>
<evidence type="ECO:0000256" key="12">
    <source>
        <dbReference type="ARBA" id="ARBA00023170"/>
    </source>
</evidence>
<evidence type="ECO:0000256" key="2">
    <source>
        <dbReference type="ARBA" id="ARBA00004613"/>
    </source>
</evidence>
<keyword evidence="6 15" id="KW-0812">Transmembrane</keyword>
<dbReference type="SMART" id="SM00179">
    <property type="entry name" value="EGF_CA"/>
    <property type="match status" value="12"/>
</dbReference>
<gene>
    <name evidence="18" type="ORF">DPMN_024601</name>
</gene>
<comment type="caution">
    <text evidence="14">Lacks conserved residue(s) required for the propagation of feature annotation.</text>
</comment>
<dbReference type="FunFam" id="2.10.25.10:FF:000009">
    <property type="entry name" value="Low-density lipoprotein receptor isoform 1"/>
    <property type="match status" value="1"/>
</dbReference>
<evidence type="ECO:0000256" key="11">
    <source>
        <dbReference type="ARBA" id="ARBA00023157"/>
    </source>
</evidence>
<keyword evidence="4 14" id="KW-0245">EGF-like domain</keyword>